<reference evidence="2 3" key="1">
    <citation type="submission" date="2016-01" db="EMBL/GenBank/DDBJ databases">
        <title>High potential of lignocellulose degradation of a new Verrucomicrobia species.</title>
        <authorList>
            <person name="Wang Y."/>
            <person name="Shi Y."/>
            <person name="Qiu Z."/>
            <person name="Liu S."/>
            <person name="Yang H."/>
        </authorList>
    </citation>
    <scope>NUCLEOTIDE SEQUENCE [LARGE SCALE GENOMIC DNA]</scope>
    <source>
        <strain evidence="2 3">TSB47</strain>
    </source>
</reference>
<dbReference type="Proteomes" id="UP000078486">
    <property type="component" value="Unassembled WGS sequence"/>
</dbReference>
<accession>A0A178IP15</accession>
<dbReference type="InterPro" id="IPR011044">
    <property type="entry name" value="Quino_amine_DH_bsu"/>
</dbReference>
<dbReference type="RefSeq" id="WP_068769231.1">
    <property type="nucleotide sequence ID" value="NZ_CP109796.1"/>
</dbReference>
<dbReference type="OrthoDB" id="9785345at2"/>
<dbReference type="SUPFAM" id="SSF50969">
    <property type="entry name" value="YVTN repeat-like/Quinoprotein amine dehydrogenase"/>
    <property type="match status" value="1"/>
</dbReference>
<keyword evidence="3" id="KW-1185">Reference proteome</keyword>
<feature type="signal peptide" evidence="1">
    <location>
        <begin position="1"/>
        <end position="21"/>
    </location>
</feature>
<name>A0A178IP15_9BACT</name>
<dbReference type="STRING" id="1184151.AW736_05615"/>
<gene>
    <name evidence="2" type="ORF">AW736_05615</name>
</gene>
<proteinExistence type="predicted"/>
<protein>
    <submittedName>
        <fullName evidence="2">Uncharacterized protein</fullName>
    </submittedName>
</protein>
<dbReference type="AlphaFoldDB" id="A0A178IP15"/>
<evidence type="ECO:0000313" key="2">
    <source>
        <dbReference type="EMBL" id="OAM90975.1"/>
    </source>
</evidence>
<dbReference type="EMBL" id="LRRQ01000043">
    <property type="protein sequence ID" value="OAM90975.1"/>
    <property type="molecule type" value="Genomic_DNA"/>
</dbReference>
<evidence type="ECO:0000313" key="3">
    <source>
        <dbReference type="Proteomes" id="UP000078486"/>
    </source>
</evidence>
<comment type="caution">
    <text evidence="2">The sequence shown here is derived from an EMBL/GenBank/DDBJ whole genome shotgun (WGS) entry which is preliminary data.</text>
</comment>
<keyword evidence="1" id="KW-0732">Signal</keyword>
<organism evidence="2 3">
    <name type="scientific">Termitidicoccus mucosus</name>
    <dbReference type="NCBI Taxonomy" id="1184151"/>
    <lineage>
        <taxon>Bacteria</taxon>
        <taxon>Pseudomonadati</taxon>
        <taxon>Verrucomicrobiota</taxon>
        <taxon>Opitutia</taxon>
        <taxon>Opitutales</taxon>
        <taxon>Opitutaceae</taxon>
        <taxon>Termitidicoccus</taxon>
    </lineage>
</organism>
<sequence>MKHFSLYTLIFSAFFSLASHAQGISSKPLKDAALRSADPGVAVRQITQGPANHYFGYIGQCRTIPWNDTGRYILCLETQFQDRLPDAGDAAGVCLIDTRDYSIRVLDATRGWNPQQGTMFYWNPEHPETQFFFNDRDVKTGKIFTVLYDITAGPDGKGGRIREYRFDHCAVANGGIAQNGGYFLAINYARMARLRPVTGYNGAHDWTDGVAAPEDDGIYRVDIETGGRRLLVSFAQLREKLRPLDPERIDSRHLFINHTLNNRNNDLVYFYCRADFETEKPGSRINAPFSMRPDGSELMLHETYIGGHPDWDMDGCMIGAIKDSLIRYDVRARKVVAELGGPGLFISPGGDTAVSPDGRWLVNGSRISEYNHYMFLDRKTGRSFKSPGIWLSVWSTGKAGALRLDASPAWNREGNAVVVPGIAEDGTRQMFLISLPD</sequence>
<feature type="chain" id="PRO_5008089175" evidence="1">
    <location>
        <begin position="22"/>
        <end position="437"/>
    </location>
</feature>
<evidence type="ECO:0000256" key="1">
    <source>
        <dbReference type="SAM" id="SignalP"/>
    </source>
</evidence>